<name>A0ABU2NBL4_9PSEU</name>
<accession>A0ABU2NBL4</accession>
<gene>
    <name evidence="3" type="ORF">RM445_14140</name>
</gene>
<feature type="region of interest" description="Disordered" evidence="1">
    <location>
        <begin position="154"/>
        <end position="189"/>
    </location>
</feature>
<feature type="compositionally biased region" description="Basic and acidic residues" evidence="1">
    <location>
        <begin position="75"/>
        <end position="90"/>
    </location>
</feature>
<feature type="compositionally biased region" description="Acidic residues" evidence="1">
    <location>
        <begin position="176"/>
        <end position="189"/>
    </location>
</feature>
<evidence type="ECO:0000259" key="2">
    <source>
        <dbReference type="Pfam" id="PF18970"/>
    </source>
</evidence>
<comment type="caution">
    <text evidence="3">The sequence shown here is derived from an EMBL/GenBank/DDBJ whole genome shotgun (WGS) entry which is preliminary data.</text>
</comment>
<dbReference type="EMBL" id="JAVREJ010000008">
    <property type="protein sequence ID" value="MDT0350669.1"/>
    <property type="molecule type" value="Genomic_DNA"/>
</dbReference>
<feature type="region of interest" description="Disordered" evidence="1">
    <location>
        <begin position="1"/>
        <end position="51"/>
    </location>
</feature>
<feature type="domain" description="DUF5709" evidence="2">
    <location>
        <begin position="80"/>
        <end position="126"/>
    </location>
</feature>
<evidence type="ECO:0000313" key="4">
    <source>
        <dbReference type="Proteomes" id="UP001183202"/>
    </source>
</evidence>
<dbReference type="RefSeq" id="WP_311556694.1">
    <property type="nucleotide sequence ID" value="NZ_JAVREJ010000008.1"/>
</dbReference>
<proteinExistence type="predicted"/>
<organism evidence="3 4">
    <name type="scientific">Pseudonocardia charpentierae</name>
    <dbReference type="NCBI Taxonomy" id="3075545"/>
    <lineage>
        <taxon>Bacteria</taxon>
        <taxon>Bacillati</taxon>
        <taxon>Actinomycetota</taxon>
        <taxon>Actinomycetes</taxon>
        <taxon>Pseudonocardiales</taxon>
        <taxon>Pseudonocardiaceae</taxon>
        <taxon>Pseudonocardia</taxon>
    </lineage>
</organism>
<sequence>MAQRDYEEQPEAADLGTAIQLETSESLVGPPGDVDGLDAGYSPPDRPYALDDDELTVAGQRAGETLDERLAREVPEEVPVDVDRAGRLADPEQLGAMERTDAIEGQDVGIDGGAASAEEAAVHIVDLGADADALADEEGGQAGVDDEIVAETLAADPTADAARVDAARDLRATDEGSAEPVDDPEAGSR</sequence>
<dbReference type="Pfam" id="PF18970">
    <property type="entry name" value="DUF5709"/>
    <property type="match status" value="1"/>
</dbReference>
<feature type="compositionally biased region" description="Basic and acidic residues" evidence="1">
    <location>
        <begin position="162"/>
        <end position="174"/>
    </location>
</feature>
<evidence type="ECO:0000256" key="1">
    <source>
        <dbReference type="SAM" id="MobiDB-lite"/>
    </source>
</evidence>
<feature type="region of interest" description="Disordered" evidence="1">
    <location>
        <begin position="75"/>
        <end position="102"/>
    </location>
</feature>
<dbReference type="InterPro" id="IPR043763">
    <property type="entry name" value="DUF5709"/>
</dbReference>
<dbReference type="Proteomes" id="UP001183202">
    <property type="component" value="Unassembled WGS sequence"/>
</dbReference>
<evidence type="ECO:0000313" key="3">
    <source>
        <dbReference type="EMBL" id="MDT0350669.1"/>
    </source>
</evidence>
<protein>
    <submittedName>
        <fullName evidence="3">DUF5709 domain-containing protein</fullName>
    </submittedName>
</protein>
<reference evidence="4" key="1">
    <citation type="submission" date="2023-07" db="EMBL/GenBank/DDBJ databases">
        <title>30 novel species of actinomycetes from the DSMZ collection.</title>
        <authorList>
            <person name="Nouioui I."/>
        </authorList>
    </citation>
    <scope>NUCLEOTIDE SEQUENCE [LARGE SCALE GENOMIC DNA]</scope>
    <source>
        <strain evidence="4">DSM 45834</strain>
    </source>
</reference>
<keyword evidence="4" id="KW-1185">Reference proteome</keyword>